<feature type="region of interest" description="Disordered" evidence="1">
    <location>
        <begin position="114"/>
        <end position="170"/>
    </location>
</feature>
<evidence type="ECO:0000256" key="1">
    <source>
        <dbReference type="SAM" id="MobiDB-lite"/>
    </source>
</evidence>
<sequence>ALAEVCEQKCMNGAVPCQCRRPAGSAVPPLLRLLPQPIFQRGLVHQQVRPLARPAPPLTHQPTAVPQHTHSPPPHPRLHPLTSTQHPSVLQPHTQPVLHTPVQGTRLHPCACLSSSTRSRPGRSLSWTQKPKEGTLWKSLKAETETRSSCSRGYRSDSGSGRRVLPGRSCGWGGGLQAVRSGSGRPAGGLWSLVGSSSWTVKGNISSELQTRRATRRYSRRPTGPNISRHCPCWPGAELQFKLSVQSSPGSPYT</sequence>
<keyword evidence="3" id="KW-1185">Reference proteome</keyword>
<feature type="compositionally biased region" description="Low complexity" evidence="1">
    <location>
        <begin position="147"/>
        <end position="163"/>
    </location>
</feature>
<feature type="compositionally biased region" description="Basic and acidic residues" evidence="1">
    <location>
        <begin position="130"/>
        <end position="146"/>
    </location>
</feature>
<dbReference type="Ensembl" id="ENSAMXT00000055733.1">
    <property type="protein sequence ID" value="ENSAMXP00000054552.1"/>
    <property type="gene ID" value="ENSAMXG00000042514.1"/>
</dbReference>
<proteinExistence type="predicted"/>
<reference evidence="3" key="1">
    <citation type="submission" date="2013-03" db="EMBL/GenBank/DDBJ databases">
        <authorList>
            <person name="Jeffery W."/>
            <person name="Warren W."/>
            <person name="Wilson R.K."/>
        </authorList>
    </citation>
    <scope>NUCLEOTIDE SEQUENCE</scope>
    <source>
        <strain evidence="3">female</strain>
    </source>
</reference>
<evidence type="ECO:0000313" key="2">
    <source>
        <dbReference type="Ensembl" id="ENSAMXP00000054552.1"/>
    </source>
</evidence>
<protein>
    <submittedName>
        <fullName evidence="2">Uncharacterized protein</fullName>
    </submittedName>
</protein>
<name>A0A3B1KIN7_ASTMX</name>
<organism evidence="2 3">
    <name type="scientific">Astyanax mexicanus</name>
    <name type="common">Blind cave fish</name>
    <name type="synonym">Astyanax fasciatus mexicanus</name>
    <dbReference type="NCBI Taxonomy" id="7994"/>
    <lineage>
        <taxon>Eukaryota</taxon>
        <taxon>Metazoa</taxon>
        <taxon>Chordata</taxon>
        <taxon>Craniata</taxon>
        <taxon>Vertebrata</taxon>
        <taxon>Euteleostomi</taxon>
        <taxon>Actinopterygii</taxon>
        <taxon>Neopterygii</taxon>
        <taxon>Teleostei</taxon>
        <taxon>Ostariophysi</taxon>
        <taxon>Characiformes</taxon>
        <taxon>Characoidei</taxon>
        <taxon>Acestrorhamphidae</taxon>
        <taxon>Acestrorhamphinae</taxon>
        <taxon>Astyanax</taxon>
    </lineage>
</organism>
<dbReference type="AlphaFoldDB" id="A0A3B1KIN7"/>
<accession>A0A3B1KIN7</accession>
<reference evidence="2" key="4">
    <citation type="submission" date="2025-09" db="UniProtKB">
        <authorList>
            <consortium name="Ensembl"/>
        </authorList>
    </citation>
    <scope>IDENTIFICATION</scope>
</reference>
<feature type="region of interest" description="Disordered" evidence="1">
    <location>
        <begin position="53"/>
        <end position="91"/>
    </location>
</feature>
<feature type="compositionally biased region" description="Polar residues" evidence="1">
    <location>
        <begin position="114"/>
        <end position="129"/>
    </location>
</feature>
<dbReference type="Proteomes" id="UP000018467">
    <property type="component" value="Unassembled WGS sequence"/>
</dbReference>
<reference evidence="3" key="2">
    <citation type="journal article" date="2014" name="Nat. Commun.">
        <title>The cavefish genome reveals candidate genes for eye loss.</title>
        <authorList>
            <person name="McGaugh S.E."/>
            <person name="Gross J.B."/>
            <person name="Aken B."/>
            <person name="Blin M."/>
            <person name="Borowsky R."/>
            <person name="Chalopin D."/>
            <person name="Hinaux H."/>
            <person name="Jeffery W.R."/>
            <person name="Keene A."/>
            <person name="Ma L."/>
            <person name="Minx P."/>
            <person name="Murphy D."/>
            <person name="O'Quin K.E."/>
            <person name="Retaux S."/>
            <person name="Rohner N."/>
            <person name="Searle S.M."/>
            <person name="Stahl B.A."/>
            <person name="Tabin C."/>
            <person name="Volff J.N."/>
            <person name="Yoshizawa M."/>
            <person name="Warren W.C."/>
        </authorList>
    </citation>
    <scope>NUCLEOTIDE SEQUENCE [LARGE SCALE GENOMIC DNA]</scope>
    <source>
        <strain evidence="3">female</strain>
    </source>
</reference>
<reference evidence="2" key="3">
    <citation type="submission" date="2025-08" db="UniProtKB">
        <authorList>
            <consortium name="Ensembl"/>
        </authorList>
    </citation>
    <scope>IDENTIFICATION</scope>
</reference>
<dbReference type="InParanoid" id="A0A3B1KIN7"/>
<evidence type="ECO:0000313" key="3">
    <source>
        <dbReference type="Proteomes" id="UP000018467"/>
    </source>
</evidence>